<comment type="caution">
    <text evidence="1">The sequence shown here is derived from an EMBL/GenBank/DDBJ whole genome shotgun (WGS) entry which is preliminary data.</text>
</comment>
<name>A0A3A9YW70_9ACTN</name>
<dbReference type="Proteomes" id="UP000272474">
    <property type="component" value="Unassembled WGS sequence"/>
</dbReference>
<proteinExistence type="predicted"/>
<keyword evidence="2" id="KW-1185">Reference proteome</keyword>
<protein>
    <submittedName>
        <fullName evidence="1">Uncharacterized protein</fullName>
    </submittedName>
</protein>
<organism evidence="1 2">
    <name type="scientific">Streptomyces hoynatensis</name>
    <dbReference type="NCBI Taxonomy" id="1141874"/>
    <lineage>
        <taxon>Bacteria</taxon>
        <taxon>Bacillati</taxon>
        <taxon>Actinomycetota</taxon>
        <taxon>Actinomycetes</taxon>
        <taxon>Kitasatosporales</taxon>
        <taxon>Streptomycetaceae</taxon>
        <taxon>Streptomyces</taxon>
    </lineage>
</organism>
<evidence type="ECO:0000313" key="2">
    <source>
        <dbReference type="Proteomes" id="UP000272474"/>
    </source>
</evidence>
<evidence type="ECO:0000313" key="1">
    <source>
        <dbReference type="EMBL" id="RKN39466.1"/>
    </source>
</evidence>
<dbReference type="EMBL" id="RBAL01000013">
    <property type="protein sequence ID" value="RKN39466.1"/>
    <property type="molecule type" value="Genomic_DNA"/>
</dbReference>
<dbReference type="AlphaFoldDB" id="A0A3A9YW70"/>
<accession>A0A3A9YW70</accession>
<reference evidence="1 2" key="1">
    <citation type="journal article" date="2014" name="Int. J. Syst. Evol. Microbiol.">
        <title>Streptomyces hoynatensis sp. nov., isolated from deep marine sediment.</title>
        <authorList>
            <person name="Veyisoglu A."/>
            <person name="Sahin N."/>
        </authorList>
    </citation>
    <scope>NUCLEOTIDE SEQUENCE [LARGE SCALE GENOMIC DNA]</scope>
    <source>
        <strain evidence="1 2">KCTC 29097</strain>
    </source>
</reference>
<sequence>MLLRDPPAEPVFVQRVEVLAGLCPGLLNSVPDQRGLLVARIGELPEARPLSRLSQVLTSMPERC</sequence>
<gene>
    <name evidence="1" type="ORF">D7294_20935</name>
</gene>